<evidence type="ECO:0000256" key="2">
    <source>
        <dbReference type="ARBA" id="ARBA00022692"/>
    </source>
</evidence>
<accession>A0ABM0JZJ5</accession>
<evidence type="ECO:0000313" key="9">
    <source>
        <dbReference type="RefSeq" id="XP_005105220.1"/>
    </source>
</evidence>
<evidence type="ECO:0000256" key="6">
    <source>
        <dbReference type="SAM" id="Phobius"/>
    </source>
</evidence>
<reference evidence="9" key="1">
    <citation type="submission" date="2025-08" db="UniProtKB">
        <authorList>
            <consortium name="RefSeq"/>
        </authorList>
    </citation>
    <scope>IDENTIFICATION</scope>
</reference>
<feature type="transmembrane region" description="Helical" evidence="6">
    <location>
        <begin position="52"/>
        <end position="71"/>
    </location>
</feature>
<keyword evidence="8" id="KW-1185">Reference proteome</keyword>
<sequence length="112" mass="12415">MSNSKGEKIDAPVIPLTRPNYEELAYLPPPTPFYEQEGLREKFMRKTKENPFVPLGVVFTTVVLGMGLSTLRTGNAKKTQLLMRLRVGGQAFAVFAMLAGVYYNTKGSNNNS</sequence>
<dbReference type="Proteomes" id="UP000694888">
    <property type="component" value="Unplaced"/>
</dbReference>
<feature type="domain" description="HIG1" evidence="7">
    <location>
        <begin position="17"/>
        <end position="112"/>
    </location>
</feature>
<comment type="subcellular location">
    <subcellularLocation>
        <location evidence="1">Mitochondrion membrane</location>
    </subcellularLocation>
</comment>
<dbReference type="Pfam" id="PF04588">
    <property type="entry name" value="HIG_1_N"/>
    <property type="match status" value="1"/>
</dbReference>
<gene>
    <name evidence="9" type="primary">LOC101851816</name>
</gene>
<dbReference type="InterPro" id="IPR007667">
    <property type="entry name" value="Hypoxia_induced_domain"/>
</dbReference>
<organism evidence="8 9">
    <name type="scientific">Aplysia californica</name>
    <name type="common">California sea hare</name>
    <dbReference type="NCBI Taxonomy" id="6500"/>
    <lineage>
        <taxon>Eukaryota</taxon>
        <taxon>Metazoa</taxon>
        <taxon>Spiralia</taxon>
        <taxon>Lophotrochozoa</taxon>
        <taxon>Mollusca</taxon>
        <taxon>Gastropoda</taxon>
        <taxon>Heterobranchia</taxon>
        <taxon>Euthyneura</taxon>
        <taxon>Tectipleura</taxon>
        <taxon>Aplysiida</taxon>
        <taxon>Aplysioidea</taxon>
        <taxon>Aplysiidae</taxon>
        <taxon>Aplysia</taxon>
    </lineage>
</organism>
<dbReference type="PANTHER" id="PTHR12297">
    <property type="entry name" value="HYPOXIA-INDUCBILE GENE 1 HIG1 -RELATED"/>
    <property type="match status" value="1"/>
</dbReference>
<dbReference type="PANTHER" id="PTHR12297:SF3">
    <property type="entry name" value="HIG1 DOMAIN FAMILY MEMBER 1A"/>
    <property type="match status" value="1"/>
</dbReference>
<name>A0ABM0JZJ5_APLCA</name>
<keyword evidence="4" id="KW-0496">Mitochondrion</keyword>
<protein>
    <submittedName>
        <fullName evidence="9">HIG1 domain family member 2A, mitochondrial</fullName>
    </submittedName>
</protein>
<feature type="transmembrane region" description="Helical" evidence="6">
    <location>
        <begin position="83"/>
        <end position="103"/>
    </location>
</feature>
<evidence type="ECO:0000256" key="1">
    <source>
        <dbReference type="ARBA" id="ARBA00004325"/>
    </source>
</evidence>
<dbReference type="GeneID" id="101851816"/>
<evidence type="ECO:0000259" key="7">
    <source>
        <dbReference type="PROSITE" id="PS51503"/>
    </source>
</evidence>
<dbReference type="PROSITE" id="PS51503">
    <property type="entry name" value="HIG1"/>
    <property type="match status" value="1"/>
</dbReference>
<evidence type="ECO:0000256" key="5">
    <source>
        <dbReference type="ARBA" id="ARBA00023136"/>
    </source>
</evidence>
<dbReference type="RefSeq" id="XP_005105220.1">
    <property type="nucleotide sequence ID" value="XM_005105163.3"/>
</dbReference>
<keyword evidence="2 6" id="KW-0812">Transmembrane</keyword>
<dbReference type="InterPro" id="IPR050355">
    <property type="entry name" value="RCF1"/>
</dbReference>
<evidence type="ECO:0000256" key="3">
    <source>
        <dbReference type="ARBA" id="ARBA00022989"/>
    </source>
</evidence>
<dbReference type="Gene3D" id="6.10.140.1320">
    <property type="match status" value="1"/>
</dbReference>
<evidence type="ECO:0000313" key="8">
    <source>
        <dbReference type="Proteomes" id="UP000694888"/>
    </source>
</evidence>
<evidence type="ECO:0000256" key="4">
    <source>
        <dbReference type="ARBA" id="ARBA00023128"/>
    </source>
</evidence>
<proteinExistence type="predicted"/>
<keyword evidence="5 6" id="KW-0472">Membrane</keyword>
<keyword evidence="3 6" id="KW-1133">Transmembrane helix</keyword>